<evidence type="ECO:0000313" key="1">
    <source>
        <dbReference type="EMBL" id="KAJ2767891.1"/>
    </source>
</evidence>
<keyword evidence="2" id="KW-1185">Reference proteome</keyword>
<comment type="caution">
    <text evidence="1">The sequence shown here is derived from an EMBL/GenBank/DDBJ whole genome shotgun (WGS) entry which is preliminary data.</text>
</comment>
<name>A0ACC1JVE0_9FUNG</name>
<organism evidence="1 2">
    <name type="scientific">Coemansia nantahalensis</name>
    <dbReference type="NCBI Taxonomy" id="2789366"/>
    <lineage>
        <taxon>Eukaryota</taxon>
        <taxon>Fungi</taxon>
        <taxon>Fungi incertae sedis</taxon>
        <taxon>Zoopagomycota</taxon>
        <taxon>Kickxellomycotina</taxon>
        <taxon>Kickxellomycetes</taxon>
        <taxon>Kickxellales</taxon>
        <taxon>Kickxellaceae</taxon>
        <taxon>Coemansia</taxon>
    </lineage>
</organism>
<sequence>MSTPRDSEKLLEAAARRDSPVQQDTAQRPSATRRVAMVAAMVLATMLAVSTLCACIKHDAFRAALSRWGAHGDAAPELFAGDCRKTGCQNGFVCTPSDASIACFMAPCPASLYTCVPPDMVGKPDATAAAILAPAMAQASPEAAPADGDKVTEAFYACTQSHGGQATWKQPGSECNTCRCTPRGTVVCTKMLCLSKARA</sequence>
<dbReference type="EMBL" id="JANBUJ010001312">
    <property type="protein sequence ID" value="KAJ2767891.1"/>
    <property type="molecule type" value="Genomic_DNA"/>
</dbReference>
<dbReference type="Proteomes" id="UP001140234">
    <property type="component" value="Unassembled WGS sequence"/>
</dbReference>
<protein>
    <submittedName>
        <fullName evidence="1">Uncharacterized protein</fullName>
    </submittedName>
</protein>
<evidence type="ECO:0000313" key="2">
    <source>
        <dbReference type="Proteomes" id="UP001140234"/>
    </source>
</evidence>
<gene>
    <name evidence="1" type="ORF">IWQ57_003767</name>
</gene>
<accession>A0ACC1JVE0</accession>
<reference evidence="1" key="1">
    <citation type="submission" date="2022-07" db="EMBL/GenBank/DDBJ databases">
        <title>Phylogenomic reconstructions and comparative analyses of Kickxellomycotina fungi.</title>
        <authorList>
            <person name="Reynolds N.K."/>
            <person name="Stajich J.E."/>
            <person name="Barry K."/>
            <person name="Grigoriev I.V."/>
            <person name="Crous P."/>
            <person name="Smith M.E."/>
        </authorList>
    </citation>
    <scope>NUCLEOTIDE SEQUENCE</scope>
    <source>
        <strain evidence="1">CBS 109366</strain>
    </source>
</reference>
<proteinExistence type="predicted"/>